<accession>A0A6H5FVG3</accession>
<protein>
    <submittedName>
        <fullName evidence="1">Uncharacterized protein</fullName>
    </submittedName>
</protein>
<evidence type="ECO:0000313" key="1">
    <source>
        <dbReference type="EMBL" id="CAA9993131.1"/>
    </source>
</evidence>
<dbReference type="Proteomes" id="UP000479000">
    <property type="component" value="Unassembled WGS sequence"/>
</dbReference>
<reference evidence="1 2" key="1">
    <citation type="submission" date="2020-02" db="EMBL/GenBank/DDBJ databases">
        <authorList>
            <person name="Ferguson B K."/>
        </authorList>
    </citation>
    <scope>NUCLEOTIDE SEQUENCE [LARGE SCALE GENOMIC DNA]</scope>
</reference>
<name>A0A6H5FVG3_9HEMI</name>
<gene>
    <name evidence="1" type="ORF">NTEN_LOCUS118</name>
</gene>
<dbReference type="AlphaFoldDB" id="A0A6H5FVG3"/>
<dbReference type="EMBL" id="CADCXU010000193">
    <property type="protein sequence ID" value="CAA9993131.1"/>
    <property type="molecule type" value="Genomic_DNA"/>
</dbReference>
<organism evidence="1 2">
    <name type="scientific">Nesidiocoris tenuis</name>
    <dbReference type="NCBI Taxonomy" id="355587"/>
    <lineage>
        <taxon>Eukaryota</taxon>
        <taxon>Metazoa</taxon>
        <taxon>Ecdysozoa</taxon>
        <taxon>Arthropoda</taxon>
        <taxon>Hexapoda</taxon>
        <taxon>Insecta</taxon>
        <taxon>Pterygota</taxon>
        <taxon>Neoptera</taxon>
        <taxon>Paraneoptera</taxon>
        <taxon>Hemiptera</taxon>
        <taxon>Heteroptera</taxon>
        <taxon>Panheteroptera</taxon>
        <taxon>Cimicomorpha</taxon>
        <taxon>Miridae</taxon>
        <taxon>Dicyphina</taxon>
        <taxon>Nesidiocoris</taxon>
    </lineage>
</organism>
<keyword evidence="2" id="KW-1185">Reference proteome</keyword>
<sequence length="400" mass="45575">MILICRFSLFQFNTCVEWSTLAINASYNSLVGSFFRHRRKDPRLEHTIRQEAGSRMLLQVGRAAAHPISRKSACSSRSPWLPFGVGRRPDGFSENEIDLMGYERNISILSVDLKMLRSDRKIDKFPCRRALSPCAYGCNPRNRSKIRMSGMGSLLVPVPPEPPTSHLEMLNFSAVEDKSGITMPLVGNCSKPSLLDRQELFFVDLSLSSFEILTGARKIKSSLSAFDSRYPSFGSVLHKLLSEISDHRPRQSYNGREIRIENCGYKSRTGIAERHLNHFQDPRLRKLSIGIRCSRSFRNTDTHRPAYRPQTLFSDWLILWICSLWRTCINKKDEPTVNSSVGNHFGSATVYVQPFLSNVSLGNDDFVVVNQITDCFDSVEFRPVSGWSEEDDRPERRNAL</sequence>
<evidence type="ECO:0000313" key="2">
    <source>
        <dbReference type="Proteomes" id="UP000479000"/>
    </source>
</evidence>
<proteinExistence type="predicted"/>